<dbReference type="PANTHER" id="PTHR45985:SF3">
    <property type="entry name" value="CHITIN DEACETYLASE-LIKE 4"/>
    <property type="match status" value="1"/>
</dbReference>
<feature type="region of interest" description="Disordered" evidence="1">
    <location>
        <begin position="27"/>
        <end position="99"/>
    </location>
</feature>
<evidence type="ECO:0000256" key="2">
    <source>
        <dbReference type="SAM" id="SignalP"/>
    </source>
</evidence>
<proteinExistence type="predicted"/>
<dbReference type="Gene3D" id="3.20.20.370">
    <property type="entry name" value="Glycoside hydrolase/deacetylase"/>
    <property type="match status" value="1"/>
</dbReference>
<dbReference type="PROSITE" id="PS51318">
    <property type="entry name" value="TAT"/>
    <property type="match status" value="1"/>
</dbReference>
<dbReference type="InterPro" id="IPR011330">
    <property type="entry name" value="Glyco_hydro/deAcase_b/a-brl"/>
</dbReference>
<organism evidence="3 4">
    <name type="scientific">Propioniciclava soli</name>
    <dbReference type="NCBI Taxonomy" id="2775081"/>
    <lineage>
        <taxon>Bacteria</taxon>
        <taxon>Bacillati</taxon>
        <taxon>Actinomycetota</taxon>
        <taxon>Actinomycetes</taxon>
        <taxon>Propionibacteriales</taxon>
        <taxon>Propionibacteriaceae</taxon>
        <taxon>Propioniciclava</taxon>
    </lineage>
</organism>
<accession>A0ABZ3CBF7</accession>
<reference evidence="3 4" key="1">
    <citation type="journal article" date="2023" name="Environ Microbiome">
        <title>A coral-associated actinobacterium mitigates coral bleaching under heat stress.</title>
        <authorList>
            <person name="Li J."/>
            <person name="Zou Y."/>
            <person name="Li Q."/>
            <person name="Zhang J."/>
            <person name="Bourne D.G."/>
            <person name="Lyu Y."/>
            <person name="Liu C."/>
            <person name="Zhang S."/>
        </authorList>
    </citation>
    <scope>NUCLEOTIDE SEQUENCE [LARGE SCALE GENOMIC DNA]</scope>
    <source>
        <strain evidence="3 4">SCSIO 13291</strain>
    </source>
</reference>
<dbReference type="RefSeq" id="WP_342373516.1">
    <property type="nucleotide sequence ID" value="NZ_CP115965.1"/>
</dbReference>
<keyword evidence="4" id="KW-1185">Reference proteome</keyword>
<dbReference type="Proteomes" id="UP001434337">
    <property type="component" value="Chromosome"/>
</dbReference>
<keyword evidence="2" id="KW-0732">Signal</keyword>
<evidence type="ECO:0000256" key="1">
    <source>
        <dbReference type="SAM" id="MobiDB-lite"/>
    </source>
</evidence>
<feature type="signal peptide" evidence="2">
    <location>
        <begin position="1"/>
        <end position="29"/>
    </location>
</feature>
<feature type="chain" id="PRO_5046882491" description="Polysaccharide deacetylase" evidence="2">
    <location>
        <begin position="30"/>
        <end position="410"/>
    </location>
</feature>
<dbReference type="EMBL" id="CP115965">
    <property type="protein sequence ID" value="WZX00136.1"/>
    <property type="molecule type" value="Genomic_DNA"/>
</dbReference>
<name>A0ABZ3CBF7_9ACTN</name>
<sequence>MTADHPNPFDRRAFLALAAGLGLSSCAVARPAPPTAGPLPGSPAPAPGSATPEPTPTASPSPTGTPQVRLGAPIGDGSQAPSPDPQPFQRPITVLEPGEPPPQFVVFSWDGASGNEDAILDYVQAAHDVGGTQTMFLSALYFLPKSKRTQYKPPRRPAGDSYIPYMSDPTVRRTIIDIATAWAYGNEVGTHFFGHFPDPNGVPSWSTADWEQELSQVDKLVTTWRTITGWTDIDPLPFDHARECVGGRTPLLAGRKTLLPAIAERGWRYDSSGVRSSQAWPAKDSYGLYDMSMFQIPFRKSRIIPMDYNFLAAQAGGKTNGGSASQRQAWKDEHLAALRNALRLCREGNRAPLILGNHMSPWIGGAYQQNLLALITEFGRTPDVQLVSHRWLCDWLDAQDPAVLKDLQAS</sequence>
<evidence type="ECO:0000313" key="4">
    <source>
        <dbReference type="Proteomes" id="UP001434337"/>
    </source>
</evidence>
<dbReference type="PANTHER" id="PTHR45985">
    <property type="match status" value="1"/>
</dbReference>
<feature type="compositionally biased region" description="Pro residues" evidence="1">
    <location>
        <begin position="31"/>
        <end position="46"/>
    </location>
</feature>
<protein>
    <recommendedName>
        <fullName evidence="5">Polysaccharide deacetylase</fullName>
    </recommendedName>
</protein>
<dbReference type="SUPFAM" id="SSF88713">
    <property type="entry name" value="Glycoside hydrolase/deacetylase"/>
    <property type="match status" value="1"/>
</dbReference>
<evidence type="ECO:0008006" key="5">
    <source>
        <dbReference type="Google" id="ProtNLM"/>
    </source>
</evidence>
<gene>
    <name evidence="3" type="ORF">PCC79_08135</name>
</gene>
<dbReference type="InterPro" id="IPR052740">
    <property type="entry name" value="CE4"/>
</dbReference>
<evidence type="ECO:0000313" key="3">
    <source>
        <dbReference type="EMBL" id="WZX00136.1"/>
    </source>
</evidence>
<dbReference type="InterPro" id="IPR006311">
    <property type="entry name" value="TAT_signal"/>
</dbReference>